<dbReference type="Proteomes" id="UP000823619">
    <property type="component" value="Unassembled WGS sequence"/>
</dbReference>
<comment type="caution">
    <text evidence="7">The sequence shown here is derived from an EMBL/GenBank/DDBJ whole genome shotgun (WGS) entry which is preliminary data.</text>
</comment>
<evidence type="ECO:0000313" key="7">
    <source>
        <dbReference type="EMBL" id="MBO8445458.1"/>
    </source>
</evidence>
<feature type="transmembrane region" description="Helical" evidence="5">
    <location>
        <begin position="50"/>
        <end position="73"/>
    </location>
</feature>
<keyword evidence="4 5" id="KW-0472">Membrane</keyword>
<evidence type="ECO:0000256" key="4">
    <source>
        <dbReference type="ARBA" id="ARBA00023136"/>
    </source>
</evidence>
<protein>
    <submittedName>
        <fullName evidence="7">CD225/dispanin family protein</fullName>
    </submittedName>
</protein>
<reference evidence="7" key="1">
    <citation type="submission" date="2020-10" db="EMBL/GenBank/DDBJ databases">
        <authorList>
            <person name="Gilroy R."/>
        </authorList>
    </citation>
    <scope>NUCLEOTIDE SEQUENCE</scope>
    <source>
        <strain evidence="7">D5-748</strain>
    </source>
</reference>
<evidence type="ECO:0000256" key="1">
    <source>
        <dbReference type="ARBA" id="ARBA00004370"/>
    </source>
</evidence>
<dbReference type="Pfam" id="PF13240">
    <property type="entry name" value="Zn_Ribbon_1"/>
    <property type="match status" value="1"/>
</dbReference>
<accession>A0A9D9HD25</accession>
<evidence type="ECO:0000313" key="8">
    <source>
        <dbReference type="Proteomes" id="UP000823619"/>
    </source>
</evidence>
<evidence type="ECO:0000256" key="3">
    <source>
        <dbReference type="ARBA" id="ARBA00022989"/>
    </source>
</evidence>
<organism evidence="7 8">
    <name type="scientific">Candidatus Cryptobacteroides merdavium</name>
    <dbReference type="NCBI Taxonomy" id="2840769"/>
    <lineage>
        <taxon>Bacteria</taxon>
        <taxon>Pseudomonadati</taxon>
        <taxon>Bacteroidota</taxon>
        <taxon>Bacteroidia</taxon>
        <taxon>Bacteroidales</taxon>
        <taxon>Candidatus Cryptobacteroides</taxon>
    </lineage>
</organism>
<dbReference type="GO" id="GO:0016020">
    <property type="term" value="C:membrane"/>
    <property type="evidence" value="ECO:0007669"/>
    <property type="project" value="UniProtKB-SubCell"/>
</dbReference>
<reference evidence="7" key="2">
    <citation type="journal article" date="2021" name="PeerJ">
        <title>Extensive microbial diversity within the chicken gut microbiome revealed by metagenomics and culture.</title>
        <authorList>
            <person name="Gilroy R."/>
            <person name="Ravi A."/>
            <person name="Getino M."/>
            <person name="Pursley I."/>
            <person name="Horton D.L."/>
            <person name="Alikhan N.F."/>
            <person name="Baker D."/>
            <person name="Gharbi K."/>
            <person name="Hall N."/>
            <person name="Watson M."/>
            <person name="Adriaenssens E.M."/>
            <person name="Foster-Nyarko E."/>
            <person name="Jarju S."/>
            <person name="Secka A."/>
            <person name="Antonio M."/>
            <person name="Oren A."/>
            <person name="Chaudhuri R.R."/>
            <person name="La Ragione R."/>
            <person name="Hildebrand F."/>
            <person name="Pallen M.J."/>
        </authorList>
    </citation>
    <scope>NUCLEOTIDE SEQUENCE</scope>
    <source>
        <strain evidence="7">D5-748</strain>
    </source>
</reference>
<evidence type="ECO:0000256" key="5">
    <source>
        <dbReference type="SAM" id="Phobius"/>
    </source>
</evidence>
<dbReference type="PANTHER" id="PTHR14948">
    <property type="entry name" value="NG5"/>
    <property type="match status" value="1"/>
</dbReference>
<feature type="domain" description="Zinc-ribbon" evidence="6">
    <location>
        <begin position="2"/>
        <end position="21"/>
    </location>
</feature>
<comment type="subcellular location">
    <subcellularLocation>
        <location evidence="1">Membrane</location>
    </subcellularLocation>
</comment>
<dbReference type="InterPro" id="IPR051423">
    <property type="entry name" value="CD225/Dispanin"/>
</dbReference>
<dbReference type="InterPro" id="IPR007593">
    <property type="entry name" value="CD225/Dispanin_fam"/>
</dbReference>
<dbReference type="InterPro" id="IPR026870">
    <property type="entry name" value="Zinc_ribbon_dom"/>
</dbReference>
<dbReference type="AlphaFoldDB" id="A0A9D9HD25"/>
<proteinExistence type="predicted"/>
<keyword evidence="3 5" id="KW-1133">Transmembrane helix</keyword>
<name>A0A9D9HD25_9BACT</name>
<sequence>MFCKNCGTELSDGARFCPNCGCDQSSGSAFYPYGGQARRDMYGQSKPSTYLVLSILVTIFCCVPFGIIGIVYASKVDSCWNAGNAEEAMMYSRKARNWSFWGIALCVLFWIAYVALIVAGVSWATWWDSGNNFYAGCLF</sequence>
<evidence type="ECO:0000259" key="6">
    <source>
        <dbReference type="Pfam" id="PF13240"/>
    </source>
</evidence>
<feature type="transmembrane region" description="Helical" evidence="5">
    <location>
        <begin position="98"/>
        <end position="124"/>
    </location>
</feature>
<dbReference type="EMBL" id="JADIMO010000093">
    <property type="protein sequence ID" value="MBO8445458.1"/>
    <property type="molecule type" value="Genomic_DNA"/>
</dbReference>
<dbReference type="Pfam" id="PF04505">
    <property type="entry name" value="CD225"/>
    <property type="match status" value="1"/>
</dbReference>
<gene>
    <name evidence="7" type="ORF">IAC23_07175</name>
</gene>
<evidence type="ECO:0000256" key="2">
    <source>
        <dbReference type="ARBA" id="ARBA00022692"/>
    </source>
</evidence>
<keyword evidence="2 5" id="KW-0812">Transmembrane</keyword>
<dbReference type="PANTHER" id="PTHR14948:SF25">
    <property type="entry name" value="DUF4190 DOMAIN-CONTAINING PROTEIN"/>
    <property type="match status" value="1"/>
</dbReference>